<dbReference type="PANTHER" id="PTHR11006">
    <property type="entry name" value="PROTEIN ARGININE N-METHYLTRANSFERASE"/>
    <property type="match status" value="1"/>
</dbReference>
<dbReference type="InterPro" id="IPR029063">
    <property type="entry name" value="SAM-dependent_MTases_sf"/>
</dbReference>
<evidence type="ECO:0000256" key="3">
    <source>
        <dbReference type="ARBA" id="ARBA00022691"/>
    </source>
</evidence>
<evidence type="ECO:0000313" key="9">
    <source>
        <dbReference type="Proteomes" id="UP001178507"/>
    </source>
</evidence>
<reference evidence="8" key="1">
    <citation type="submission" date="2023-08" db="EMBL/GenBank/DDBJ databases">
        <authorList>
            <person name="Chen Y."/>
            <person name="Shah S."/>
            <person name="Dougan E. K."/>
            <person name="Thang M."/>
            <person name="Chan C."/>
        </authorList>
    </citation>
    <scope>NUCLEOTIDE SEQUENCE</scope>
</reference>
<evidence type="ECO:0008006" key="10">
    <source>
        <dbReference type="Google" id="ProtNLM"/>
    </source>
</evidence>
<keyword evidence="2 4" id="KW-0808">Transferase</keyword>
<dbReference type="SUPFAM" id="SSF53335">
    <property type="entry name" value="S-adenosyl-L-methionine-dependent methyltransferases"/>
    <property type="match status" value="1"/>
</dbReference>
<evidence type="ECO:0000256" key="5">
    <source>
        <dbReference type="SAM" id="MobiDB-lite"/>
    </source>
</evidence>
<dbReference type="InterPro" id="IPR055135">
    <property type="entry name" value="PRMT_dom"/>
</dbReference>
<feature type="region of interest" description="Disordered" evidence="5">
    <location>
        <begin position="1"/>
        <end position="22"/>
    </location>
</feature>
<evidence type="ECO:0000259" key="6">
    <source>
        <dbReference type="Pfam" id="PF13649"/>
    </source>
</evidence>
<dbReference type="Pfam" id="PF22528">
    <property type="entry name" value="PRMT_C"/>
    <property type="match status" value="1"/>
</dbReference>
<dbReference type="PANTHER" id="PTHR11006:SF60">
    <property type="entry name" value="PROTEIN ARGININE N-METHYLTRANSFERASE 9"/>
    <property type="match status" value="1"/>
</dbReference>
<protein>
    <recommendedName>
        <fullName evidence="10">Arginine N-methyltransferase</fullName>
    </recommendedName>
</protein>
<dbReference type="PROSITE" id="PS51678">
    <property type="entry name" value="SAM_MT_PRMT"/>
    <property type="match status" value="1"/>
</dbReference>
<dbReference type="GO" id="GO:0005634">
    <property type="term" value="C:nucleus"/>
    <property type="evidence" value="ECO:0007669"/>
    <property type="project" value="TreeGrafter"/>
</dbReference>
<keyword evidence="3 4" id="KW-0949">S-adenosyl-L-methionine</keyword>
<comment type="caution">
    <text evidence="8">The sequence shown here is derived from an EMBL/GenBank/DDBJ whole genome shotgun (WGS) entry which is preliminary data.</text>
</comment>
<sequence>RHGQPREQESEEEAEEEIDSATSRWVTEAVAHARELMKERPRGAPEAASLLSSVLLRVPALWAELSQETLMAFASGDISGDRSHSGGSAFVPKNADLAAKTRRLLLASVAAVIAEKPPMASVALLCLLGEAEADEGRFIAAFQTLRRAQALARQSNTNGDRAEAALQGLRAAALQRWHFQMINDVPRGEQYGRAIEMAVAELLPQAPTGLLALDIGAGTGLLSLMCARLKGVREVHACEMNDALCAVAREVIAASQSCCPVTVHPVVSTSLQPREKFDLIFCEVFDAGLLGEHALPTLLHAKKALLKEGGILVPARATLFGQVVEAPGLLDRFSVRSPTGAALAGARLQNSERYTCETMWAVPHKKLTEAAKLVTLDFHQIEYLYSNLGNWIDPPIELSVCRTGEAHAFVFWWELELDAHGRCRIHTAPEGGSESWQQAVQPMAKAKLQEGQKVQLHLRLQADGMEVALQEASGQIASIEPTDVPELQLEEEELLRFNDAKHWQMVQTALQAAFQRLEKRSVQLVDISESLPLALLQSASSDSCVAGVRGNTEKEVMKALLAAHSIDNEKVFLLVASPQQVIQAALPVPYPLKEDGQSIASIVLCEDVVAASGALRSEALEDLALLWRSCAGKLQREVLVVPEAITLKLALIQSHELERRTRVVERPGGVDVSSVNALSVPEFLGLEESLLQLQWLSAEVEALTLPLGEPLLTALAALSATGDNGQPLLRVKLVASCAGKVHGIATKFSWAGASEPGHQLAGVTWPGLPPELEAGDAVFASVRYSPCRGLVAADSAADAESQ</sequence>
<dbReference type="CDD" id="cd02440">
    <property type="entry name" value="AdoMet_MTases"/>
    <property type="match status" value="1"/>
</dbReference>
<evidence type="ECO:0000256" key="2">
    <source>
        <dbReference type="ARBA" id="ARBA00022679"/>
    </source>
</evidence>
<dbReference type="InterPro" id="IPR025799">
    <property type="entry name" value="Arg_MeTrfase"/>
</dbReference>
<dbReference type="InterPro" id="IPR041698">
    <property type="entry name" value="Methyltransf_25"/>
</dbReference>
<feature type="compositionally biased region" description="Acidic residues" evidence="5">
    <location>
        <begin position="9"/>
        <end position="19"/>
    </location>
</feature>
<dbReference type="Proteomes" id="UP001178507">
    <property type="component" value="Unassembled WGS sequence"/>
</dbReference>
<dbReference type="GO" id="GO:0042054">
    <property type="term" value="F:histone methyltransferase activity"/>
    <property type="evidence" value="ECO:0007669"/>
    <property type="project" value="TreeGrafter"/>
</dbReference>
<feature type="non-terminal residue" evidence="8">
    <location>
        <position position="802"/>
    </location>
</feature>
<gene>
    <name evidence="8" type="ORF">EVOR1521_LOCUS2468</name>
</gene>
<dbReference type="Gene3D" id="2.70.160.11">
    <property type="entry name" value="Hnrnp arginine n-methyltransferase1"/>
    <property type="match status" value="1"/>
</dbReference>
<name>A0AA36MHK2_9DINO</name>
<evidence type="ECO:0000259" key="7">
    <source>
        <dbReference type="Pfam" id="PF22528"/>
    </source>
</evidence>
<keyword evidence="9" id="KW-1185">Reference proteome</keyword>
<evidence type="ECO:0000313" key="8">
    <source>
        <dbReference type="EMBL" id="CAJ1372374.1"/>
    </source>
</evidence>
<organism evidence="8 9">
    <name type="scientific">Effrenium voratum</name>
    <dbReference type="NCBI Taxonomy" id="2562239"/>
    <lineage>
        <taxon>Eukaryota</taxon>
        <taxon>Sar</taxon>
        <taxon>Alveolata</taxon>
        <taxon>Dinophyceae</taxon>
        <taxon>Suessiales</taxon>
        <taxon>Symbiodiniaceae</taxon>
        <taxon>Effrenium</taxon>
    </lineage>
</organism>
<dbReference type="GO" id="GO:0016274">
    <property type="term" value="F:protein-arginine N-methyltransferase activity"/>
    <property type="evidence" value="ECO:0007669"/>
    <property type="project" value="InterPro"/>
</dbReference>
<feature type="domain" description="Protein arginine N-methyltransferase" evidence="7">
    <location>
        <begin position="363"/>
        <end position="461"/>
    </location>
</feature>
<dbReference type="EMBL" id="CAUJNA010000129">
    <property type="protein sequence ID" value="CAJ1372374.1"/>
    <property type="molecule type" value="Genomic_DNA"/>
</dbReference>
<evidence type="ECO:0000256" key="1">
    <source>
        <dbReference type="ARBA" id="ARBA00022603"/>
    </source>
</evidence>
<evidence type="ECO:0000256" key="4">
    <source>
        <dbReference type="PROSITE-ProRule" id="PRU01015"/>
    </source>
</evidence>
<proteinExistence type="predicted"/>
<dbReference type="AlphaFoldDB" id="A0AA36MHK2"/>
<dbReference type="GO" id="GO:0032259">
    <property type="term" value="P:methylation"/>
    <property type="evidence" value="ECO:0007669"/>
    <property type="project" value="UniProtKB-KW"/>
</dbReference>
<feature type="domain" description="Methyltransferase" evidence="6">
    <location>
        <begin position="213"/>
        <end position="310"/>
    </location>
</feature>
<keyword evidence="1 4" id="KW-0489">Methyltransferase</keyword>
<dbReference type="Pfam" id="PF13649">
    <property type="entry name" value="Methyltransf_25"/>
    <property type="match status" value="1"/>
</dbReference>
<dbReference type="Gene3D" id="3.40.50.150">
    <property type="entry name" value="Vaccinia Virus protein VP39"/>
    <property type="match status" value="1"/>
</dbReference>
<accession>A0AA36MHK2</accession>